<dbReference type="Proteomes" id="UP000054988">
    <property type="component" value="Unassembled WGS sequence"/>
</dbReference>
<accession>A0A0W0EYJ1</accession>
<gene>
    <name evidence="1" type="ORF">WG66_18256</name>
</gene>
<evidence type="ECO:0000313" key="1">
    <source>
        <dbReference type="EMBL" id="KTB29127.1"/>
    </source>
</evidence>
<reference evidence="1 2" key="1">
    <citation type="submission" date="2015-12" db="EMBL/GenBank/DDBJ databases">
        <title>Draft genome sequence of Moniliophthora roreri, the causal agent of frosty pod rot of cacao.</title>
        <authorList>
            <person name="Aime M.C."/>
            <person name="Diaz-Valderrama J.R."/>
            <person name="Kijpornyongpan T."/>
            <person name="Phillips-Mora W."/>
        </authorList>
    </citation>
    <scope>NUCLEOTIDE SEQUENCE [LARGE SCALE GENOMIC DNA]</scope>
    <source>
        <strain evidence="1 2">MCA 2952</strain>
    </source>
</reference>
<sequence>MDNSLNPDVPFIFLTRDDPLWGSLFYKSQNSAKVATVLGAAEEDEGSYSFVPLTLSLLCHSIVHFTPCCNPKLAHGDFILLFLSEIFRDTTVTIVP</sequence>
<dbReference type="AlphaFoldDB" id="A0A0W0EYJ1"/>
<dbReference type="EMBL" id="LATX01002447">
    <property type="protein sequence ID" value="KTB29127.1"/>
    <property type="molecule type" value="Genomic_DNA"/>
</dbReference>
<evidence type="ECO:0000313" key="2">
    <source>
        <dbReference type="Proteomes" id="UP000054988"/>
    </source>
</evidence>
<organism evidence="1 2">
    <name type="scientific">Moniliophthora roreri</name>
    <name type="common">Frosty pod rot fungus</name>
    <name type="synonym">Monilia roreri</name>
    <dbReference type="NCBI Taxonomy" id="221103"/>
    <lineage>
        <taxon>Eukaryota</taxon>
        <taxon>Fungi</taxon>
        <taxon>Dikarya</taxon>
        <taxon>Basidiomycota</taxon>
        <taxon>Agaricomycotina</taxon>
        <taxon>Agaricomycetes</taxon>
        <taxon>Agaricomycetidae</taxon>
        <taxon>Agaricales</taxon>
        <taxon>Marasmiineae</taxon>
        <taxon>Marasmiaceae</taxon>
        <taxon>Moniliophthora</taxon>
    </lineage>
</organism>
<name>A0A0W0EYJ1_MONRR</name>
<protein>
    <submittedName>
        <fullName evidence="1">Uncharacterized protein</fullName>
    </submittedName>
</protein>
<proteinExistence type="predicted"/>
<comment type="caution">
    <text evidence="1">The sequence shown here is derived from an EMBL/GenBank/DDBJ whole genome shotgun (WGS) entry which is preliminary data.</text>
</comment>